<keyword evidence="4" id="KW-1185">Reference proteome</keyword>
<feature type="compositionally biased region" description="Polar residues" evidence="1">
    <location>
        <begin position="599"/>
        <end position="613"/>
    </location>
</feature>
<dbReference type="InterPro" id="IPR036871">
    <property type="entry name" value="PX_dom_sf"/>
</dbReference>
<dbReference type="Pfam" id="PF00787">
    <property type="entry name" value="PX"/>
    <property type="match status" value="1"/>
</dbReference>
<reference evidence="3 4" key="1">
    <citation type="submission" date="2019-03" db="EMBL/GenBank/DDBJ databases">
        <title>Rhodosporidium diobovatum UCD-FST 08-225 genome sequencing, assembly, and annotation.</title>
        <authorList>
            <person name="Fakankun I.U."/>
            <person name="Fristensky B."/>
            <person name="Levin D.B."/>
        </authorList>
    </citation>
    <scope>NUCLEOTIDE SEQUENCE [LARGE SCALE GENOMIC DNA]</scope>
    <source>
        <strain evidence="3 4">UCD-FST 08-225</strain>
    </source>
</reference>
<protein>
    <recommendedName>
        <fullName evidence="2">PX domain-containing protein</fullName>
    </recommendedName>
</protein>
<organism evidence="3 4">
    <name type="scientific">Rhodotorula diobovata</name>
    <dbReference type="NCBI Taxonomy" id="5288"/>
    <lineage>
        <taxon>Eukaryota</taxon>
        <taxon>Fungi</taxon>
        <taxon>Dikarya</taxon>
        <taxon>Basidiomycota</taxon>
        <taxon>Pucciniomycotina</taxon>
        <taxon>Microbotryomycetes</taxon>
        <taxon>Sporidiobolales</taxon>
        <taxon>Sporidiobolaceae</taxon>
        <taxon>Rhodotorula</taxon>
    </lineage>
</organism>
<dbReference type="Gene3D" id="3.30.1520.10">
    <property type="entry name" value="Phox-like domain"/>
    <property type="match status" value="1"/>
</dbReference>
<feature type="region of interest" description="Disordered" evidence="1">
    <location>
        <begin position="501"/>
        <end position="679"/>
    </location>
</feature>
<dbReference type="Proteomes" id="UP000311382">
    <property type="component" value="Unassembled WGS sequence"/>
</dbReference>
<feature type="domain" description="PX" evidence="2">
    <location>
        <begin position="162"/>
        <end position="292"/>
    </location>
</feature>
<feature type="region of interest" description="Disordered" evidence="1">
    <location>
        <begin position="719"/>
        <end position="767"/>
    </location>
</feature>
<gene>
    <name evidence="3" type="ORF">DMC30DRAFT_90641</name>
</gene>
<proteinExistence type="predicted"/>
<feature type="compositionally biased region" description="Low complexity" evidence="1">
    <location>
        <begin position="92"/>
        <end position="128"/>
    </location>
</feature>
<feature type="compositionally biased region" description="Polar residues" evidence="1">
    <location>
        <begin position="222"/>
        <end position="231"/>
    </location>
</feature>
<feature type="compositionally biased region" description="Low complexity" evidence="1">
    <location>
        <begin position="75"/>
        <end position="85"/>
    </location>
</feature>
<evidence type="ECO:0000313" key="4">
    <source>
        <dbReference type="Proteomes" id="UP000311382"/>
    </source>
</evidence>
<evidence type="ECO:0000313" key="3">
    <source>
        <dbReference type="EMBL" id="TNY17789.1"/>
    </source>
</evidence>
<feature type="region of interest" description="Disordered" evidence="1">
    <location>
        <begin position="215"/>
        <end position="244"/>
    </location>
</feature>
<sequence>MATSASPPSLLPPYVPSPAFSSSFPSSSLHNADAPFDSPSAVSDYFGGTMSSSRSTSHPTPDAASTSPSHAFFGRLRSSSLHSSHPASMNASAGPSGCSSPSTPMSLSGGSDYLSSSVQSTVSTAPSSLAPPSPPVEAPYIRSVTVPHVSGSGKHGLFACRVVPDLDIPNAQTEKAHSRRASLGKMRMAGMDEPHTVWRSWQDCLDFSTSLSAAFPDGRPESPSSTATFPTTRHKVPRLPGPKKLTNLFKSSSHGDRQADLEAFFAQLFSMSPSVRHSPLVRDFFCPRPHDAYCREATASTSSASPSRVDGLLCMPQSVPDWLVAGDQGNDLAAGDLTDSTDATIKAPRPRIARPALAIKTSSPDLRGTVRGFANGADLFVPSPLSTGGLPPPLPSTDFLRPSLAGGSSTPDRDAFVPTSTSSRTITPLPDVQPSTPSGAGGFAKTLKKKASGGLRHIRSLGDLRGSSKKVEAPSEPVPSLSPAVLAAAVSSVVMDRAATQPVVSSRPVAPMPPLSSSHNLGRPLPSPSTSMPSPMGRLPPMPHSAPLDSRHRRSGSSKSSTTSFEDLWGTPFPTAFRQTTTGRVECVRDPHIGVRRPSLSTSAVRPSLSQSHPPRPPMHRSGHKPSSASISSIESARSGGSSGSLRSLAMSLSRSSAGSEMCPTPPTPMGEWSATAGDKASERVVAGKFYVENGVLHENNRVPPPPFFPVPPPMQYAYSHDGLPHTPRSSGSSARATHVRKSSTDQQCYPPTPRSRTGSMASSRRVPLHETSLDAILASPTTSSAASSPRTAGGARASWTFKLLHRDENVVLRVSKPVDGSPLPLARLRQDIEAKFKSCGVRLSDGAGEWGLAWTMRGSGGTKLLISQDDLNACLCAHDESTSTKIVLKVIC</sequence>
<feature type="compositionally biased region" description="Polar residues" evidence="1">
    <location>
        <begin position="745"/>
        <end position="763"/>
    </location>
</feature>
<feature type="region of interest" description="Disordered" evidence="1">
    <location>
        <begin position="21"/>
        <end position="134"/>
    </location>
</feature>
<dbReference type="EMBL" id="SOZI01000175">
    <property type="protein sequence ID" value="TNY17789.1"/>
    <property type="molecule type" value="Genomic_DNA"/>
</dbReference>
<feature type="region of interest" description="Disordered" evidence="1">
    <location>
        <begin position="401"/>
        <end position="480"/>
    </location>
</feature>
<dbReference type="OrthoDB" id="2527194at2759"/>
<comment type="caution">
    <text evidence="3">The sequence shown here is derived from an EMBL/GenBank/DDBJ whole genome shotgun (WGS) entry which is preliminary data.</text>
</comment>
<accession>A0A5C5FNC0</accession>
<feature type="compositionally biased region" description="Basic residues" evidence="1">
    <location>
        <begin position="446"/>
        <end position="459"/>
    </location>
</feature>
<evidence type="ECO:0000259" key="2">
    <source>
        <dbReference type="PROSITE" id="PS50195"/>
    </source>
</evidence>
<feature type="compositionally biased region" description="Polar residues" evidence="1">
    <location>
        <begin position="49"/>
        <end position="69"/>
    </location>
</feature>
<dbReference type="SUPFAM" id="SSF64268">
    <property type="entry name" value="PX domain"/>
    <property type="match status" value="1"/>
</dbReference>
<dbReference type="InterPro" id="IPR001683">
    <property type="entry name" value="PX_dom"/>
</dbReference>
<feature type="compositionally biased region" description="Low complexity" evidence="1">
    <location>
        <begin position="627"/>
        <end position="662"/>
    </location>
</feature>
<dbReference type="GO" id="GO:0035091">
    <property type="term" value="F:phosphatidylinositol binding"/>
    <property type="evidence" value="ECO:0007669"/>
    <property type="project" value="InterPro"/>
</dbReference>
<dbReference type="AlphaFoldDB" id="A0A5C5FNC0"/>
<name>A0A5C5FNC0_9BASI</name>
<evidence type="ECO:0000256" key="1">
    <source>
        <dbReference type="SAM" id="MobiDB-lite"/>
    </source>
</evidence>
<dbReference type="PROSITE" id="PS50195">
    <property type="entry name" value="PX"/>
    <property type="match status" value="1"/>
</dbReference>